<evidence type="ECO:0000256" key="1">
    <source>
        <dbReference type="SAM" id="MobiDB-lite"/>
    </source>
</evidence>
<proteinExistence type="predicted"/>
<evidence type="ECO:0000313" key="3">
    <source>
        <dbReference type="Proteomes" id="UP000053095"/>
    </source>
</evidence>
<feature type="compositionally biased region" description="Polar residues" evidence="1">
    <location>
        <begin position="24"/>
        <end position="42"/>
    </location>
</feature>
<comment type="caution">
    <text evidence="2">The sequence shown here is derived from an EMBL/GenBank/DDBJ whole genome shotgun (WGS) entry which is preliminary data.</text>
</comment>
<organism evidence="2 3">
    <name type="scientific">Talaromyces pinophilus</name>
    <name type="common">Penicillium pinophilum</name>
    <dbReference type="NCBI Taxonomy" id="128442"/>
    <lineage>
        <taxon>Eukaryota</taxon>
        <taxon>Fungi</taxon>
        <taxon>Dikarya</taxon>
        <taxon>Ascomycota</taxon>
        <taxon>Pezizomycotina</taxon>
        <taxon>Eurotiomycetes</taxon>
        <taxon>Eurotiomycetidae</taxon>
        <taxon>Eurotiales</taxon>
        <taxon>Trichocomaceae</taxon>
        <taxon>Talaromyces</taxon>
        <taxon>Talaromyces sect. Talaromyces</taxon>
    </lineage>
</organism>
<accession>A0A6V8HP64</accession>
<name>A0A6V8HP64_TALPI</name>
<feature type="region of interest" description="Disordered" evidence="1">
    <location>
        <begin position="1"/>
        <end position="59"/>
    </location>
</feature>
<reference evidence="3" key="1">
    <citation type="journal article" date="2015" name="Genome Announc.">
        <title>Draft genome sequence of Talaromyces cellulolyticus strain Y-94, a source of lignocellulosic biomass-degrading enzymes.</title>
        <authorList>
            <person name="Fujii T."/>
            <person name="Koike H."/>
            <person name="Sawayama S."/>
            <person name="Yano S."/>
            <person name="Inoue H."/>
        </authorList>
    </citation>
    <scope>NUCLEOTIDE SEQUENCE [LARGE SCALE GENOMIC DNA]</scope>
    <source>
        <strain evidence="3">Y-94</strain>
    </source>
</reference>
<dbReference type="EMBL" id="DF933856">
    <property type="protein sequence ID" value="GAM43797.1"/>
    <property type="molecule type" value="Genomic_DNA"/>
</dbReference>
<feature type="region of interest" description="Disordered" evidence="1">
    <location>
        <begin position="365"/>
        <end position="395"/>
    </location>
</feature>
<protein>
    <submittedName>
        <fullName evidence="2">Uncharacterized protein</fullName>
    </submittedName>
</protein>
<dbReference type="AlphaFoldDB" id="A0A6V8HP64"/>
<sequence length="395" mass="42923">MASKPPVPAYASQRPVSDDRDTSETSTVPTLPLTATNISVYQQGLGETPQNSATPAKDRPFILTGPAIRLDEDRVQASAAYDSHGNVSYERQADPSLANTLRNDRLAPFGNLTLDIHFDERPPLARSTSLEVHVPSPIPLDEQLESSNALVDIDLGSPQDPIAPTRFGEGSSLTIQNSARRYSFAETTTTESSGLVVLTPQLSSNKSRSSSVPALPFSPWQSVRNPAGFVPSPHLMTIEETLDDQLYRPCPRLDIGPINQNNASEYGGIRNYSRPLSIASGGHNGERPRLESPNYPPCWTTDDGLLIVPSVPGELVKDISQPITSGNQELVETTSSTQMRAIPSNNSDSANDLVDVAALSPNVTTYRKGNCPRRKRSPSYYDPDILPRQRITPVK</sequence>
<gene>
    <name evidence="2" type="ORF">TCE0_060r18902</name>
</gene>
<dbReference type="Proteomes" id="UP000053095">
    <property type="component" value="Unassembled WGS sequence"/>
</dbReference>
<keyword evidence="3" id="KW-1185">Reference proteome</keyword>
<evidence type="ECO:0000313" key="2">
    <source>
        <dbReference type="EMBL" id="GAM43797.1"/>
    </source>
</evidence>